<proteinExistence type="predicted"/>
<sequence length="86" mass="9815">MHEESRRKIGKLKSPKSHASLKKILVKQFGRVQSVIKEQLRNLPQRFSITCDVWTDSGLKNAYLGIEANRSSRYGGAFRPGDKRTN</sequence>
<dbReference type="WBParaSite" id="jg2096">
    <property type="protein sequence ID" value="jg2096"/>
    <property type="gene ID" value="jg2096"/>
</dbReference>
<dbReference type="Proteomes" id="UP000887574">
    <property type="component" value="Unplaced"/>
</dbReference>
<organism evidence="1 2">
    <name type="scientific">Ditylenchus dipsaci</name>
    <dbReference type="NCBI Taxonomy" id="166011"/>
    <lineage>
        <taxon>Eukaryota</taxon>
        <taxon>Metazoa</taxon>
        <taxon>Ecdysozoa</taxon>
        <taxon>Nematoda</taxon>
        <taxon>Chromadorea</taxon>
        <taxon>Rhabditida</taxon>
        <taxon>Tylenchina</taxon>
        <taxon>Tylenchomorpha</taxon>
        <taxon>Sphaerularioidea</taxon>
        <taxon>Anguinidae</taxon>
        <taxon>Anguininae</taxon>
        <taxon>Ditylenchus</taxon>
    </lineage>
</organism>
<protein>
    <submittedName>
        <fullName evidence="2">Transposase</fullName>
    </submittedName>
</protein>
<reference evidence="2" key="1">
    <citation type="submission" date="2022-11" db="UniProtKB">
        <authorList>
            <consortium name="WormBaseParasite"/>
        </authorList>
    </citation>
    <scope>IDENTIFICATION</scope>
</reference>
<name>A0A915DM77_9BILA</name>
<keyword evidence="1" id="KW-1185">Reference proteome</keyword>
<accession>A0A915DM77</accession>
<dbReference type="AlphaFoldDB" id="A0A915DM77"/>
<evidence type="ECO:0000313" key="1">
    <source>
        <dbReference type="Proteomes" id="UP000887574"/>
    </source>
</evidence>
<evidence type="ECO:0000313" key="2">
    <source>
        <dbReference type="WBParaSite" id="jg2096"/>
    </source>
</evidence>